<dbReference type="Proteomes" id="UP001500928">
    <property type="component" value="Unassembled WGS sequence"/>
</dbReference>
<accession>A0ABP9CLK4</accession>
<name>A0ABP9CLK4_9PSEU</name>
<dbReference type="Gene3D" id="3.90.1310.10">
    <property type="entry name" value="Penicillin-binding protein 2a (Domain 2)"/>
    <property type="match status" value="1"/>
</dbReference>
<evidence type="ECO:0000259" key="3">
    <source>
        <dbReference type="Pfam" id="PF21922"/>
    </source>
</evidence>
<dbReference type="InterPro" id="IPR054120">
    <property type="entry name" value="PBPA_dimer"/>
</dbReference>
<feature type="domain" description="Penicillin binding protein A dimerisation" evidence="3">
    <location>
        <begin position="52"/>
        <end position="137"/>
    </location>
</feature>
<feature type="region of interest" description="Disordered" evidence="1">
    <location>
        <begin position="187"/>
        <end position="207"/>
    </location>
</feature>
<dbReference type="InterPro" id="IPR050515">
    <property type="entry name" value="Beta-lactam/transpept"/>
</dbReference>
<dbReference type="PANTHER" id="PTHR30627">
    <property type="entry name" value="PEPTIDOGLYCAN D,D-TRANSPEPTIDASE"/>
    <property type="match status" value="1"/>
</dbReference>
<protein>
    <submittedName>
        <fullName evidence="4">D,D-transpeptidase PbpA</fullName>
    </submittedName>
</protein>
<evidence type="ECO:0000313" key="4">
    <source>
        <dbReference type="EMBL" id="GAA4810218.1"/>
    </source>
</evidence>
<dbReference type="RefSeq" id="WP_345423709.1">
    <property type="nucleotide sequence ID" value="NZ_BAABHO010000069.1"/>
</dbReference>
<dbReference type="Pfam" id="PF21922">
    <property type="entry name" value="PBP_dimer_2"/>
    <property type="match status" value="1"/>
</dbReference>
<keyword evidence="5" id="KW-1185">Reference proteome</keyword>
<evidence type="ECO:0000313" key="5">
    <source>
        <dbReference type="Proteomes" id="UP001500928"/>
    </source>
</evidence>
<dbReference type="InterPro" id="IPR001460">
    <property type="entry name" value="PCN-bd_Tpept"/>
</dbReference>
<dbReference type="EMBL" id="BAABHO010000069">
    <property type="protein sequence ID" value="GAA4810218.1"/>
    <property type="molecule type" value="Genomic_DNA"/>
</dbReference>
<evidence type="ECO:0000256" key="1">
    <source>
        <dbReference type="SAM" id="MobiDB-lite"/>
    </source>
</evidence>
<dbReference type="PANTHER" id="PTHR30627:SF24">
    <property type="entry name" value="PENICILLIN-BINDING PROTEIN 4B"/>
    <property type="match status" value="1"/>
</dbReference>
<dbReference type="InterPro" id="IPR012338">
    <property type="entry name" value="Beta-lactam/transpept-like"/>
</dbReference>
<dbReference type="Gene3D" id="3.40.710.10">
    <property type="entry name" value="DD-peptidase/beta-lactamase superfamily"/>
    <property type="match status" value="1"/>
</dbReference>
<reference evidence="5" key="1">
    <citation type="journal article" date="2019" name="Int. J. Syst. Evol. Microbiol.">
        <title>The Global Catalogue of Microorganisms (GCM) 10K type strain sequencing project: providing services to taxonomists for standard genome sequencing and annotation.</title>
        <authorList>
            <consortium name="The Broad Institute Genomics Platform"/>
            <consortium name="The Broad Institute Genome Sequencing Center for Infectious Disease"/>
            <person name="Wu L."/>
            <person name="Ma J."/>
        </authorList>
    </citation>
    <scope>NUCLEOTIDE SEQUENCE [LARGE SCALE GENOMIC DNA]</scope>
    <source>
        <strain evidence="5">JCM 17979</strain>
    </source>
</reference>
<organism evidence="4 5">
    <name type="scientific">Actinomycetospora chlora</name>
    <dbReference type="NCBI Taxonomy" id="663608"/>
    <lineage>
        <taxon>Bacteria</taxon>
        <taxon>Bacillati</taxon>
        <taxon>Actinomycetota</taxon>
        <taxon>Actinomycetes</taxon>
        <taxon>Pseudonocardiales</taxon>
        <taxon>Pseudonocardiaceae</taxon>
        <taxon>Actinomycetospora</taxon>
    </lineage>
</organism>
<comment type="caution">
    <text evidence="4">The sequence shown here is derived from an EMBL/GenBank/DDBJ whole genome shotgun (WGS) entry which is preliminary data.</text>
</comment>
<gene>
    <name evidence="4" type="primary">pbpA</name>
    <name evidence="4" type="ORF">GCM10023200_54990</name>
</gene>
<sequence>MNTPLRRVSLAVMVLILLLLGQATWIQVVKADEYRADPRNARVLLDEYARQRGQISAGGEVLAQSVQSPDPGDRLRYLRQYTDGPLYAPVTGYYSQIYGAGGMERAMDPVLNGSDDRLFVRRISDAITGRDPAGGNVVLSIDPRVQRAAYEAMTSRGYQGSVVAIRPQTGEILAMVSVPSYDPNPLASHSGTTQQQTWNRLTDSDPPELTNRAISETYPPGSTFKLVNTAAALEAGMIQPNTPVTAAPRITLPDSTTTLENYDGKPCGPGPTVPFATAFAKSCNGPFAQLADQVGADRLRAMAVSLGFSNPALTVPMPVEASETGPMSDGASLAQSGIGQRDVRLTPLQNAMITATVANGGVPMSPHTVAQIQGQDLSTVDTTEPDRLARAFSQSTADTLTQLMIGSENGGTSEGKIPGVQIASKTGTAEWGASPKTNPPHTWYDAFGPVPNPQVAVSVIVERGGNRGEEATGSSVAAPIGRAVIAAALGGNG</sequence>
<feature type="compositionally biased region" description="Polar residues" evidence="1">
    <location>
        <begin position="187"/>
        <end position="201"/>
    </location>
</feature>
<evidence type="ECO:0000259" key="2">
    <source>
        <dbReference type="Pfam" id="PF00905"/>
    </source>
</evidence>
<dbReference type="Pfam" id="PF00905">
    <property type="entry name" value="Transpeptidase"/>
    <property type="match status" value="1"/>
</dbReference>
<feature type="domain" description="Penicillin-binding protein transpeptidase" evidence="2">
    <location>
        <begin position="160"/>
        <end position="485"/>
    </location>
</feature>
<dbReference type="SUPFAM" id="SSF56601">
    <property type="entry name" value="beta-lactamase/transpeptidase-like"/>
    <property type="match status" value="1"/>
</dbReference>
<proteinExistence type="predicted"/>